<sequence length="1129" mass="127945">MIAAFSAVCPIPSNDNWILSGSPVLIDTEKSIPEADDYDGTRKSLEGIHKQVSGISLASMGFPTKIVRNIAGLIGSIENPMMIVKVPRSDGTFLTTNLSLSEVRQMMVSHASIAVSVSESNAITLPSYIPYNHPSTKWLINTFRNGADNRLLAMLKERPNLFRHMFQIFDNPSEIMADPCDTKCLYNGTAILYLRPLGLAVYMRRKSAVKILLNSKLCKPTEYSYASDVFVQLQGYNGGDLLEILPPCIAVRRQFLEILPVLFQVTCEKCLSCSPRTPFSIRYLSRRIQRTTVYEDIFHYTTELAPTDRYINVVKTLNVLIHQCSGFYSPGKLDENKKSHTYSLLRRLLHTALYVDRECRIGGPLIQCMELLLRNGHFRPGASTTGRHSTAHLLLLSFKDIHTCWNEMNEWTRDCYICAALLFYFYAILLQRVRSNIVGQAGSLLFRVLNETNLLDSVTTMHVKDLASALEFIKQQDVVGRDYSQDKKALVPVKSKSTVERGDEGYINERRTVESKVGIMISFTRSLDVLSQIVDELRERSKLAHIKQMHIPNLTSSSRNGLNRFPQSKYKFYFSRMNNVPHNSQVEKRKSGIRQSPQEKSLQLSSFKIQNLLSRVHEPKQKVELLGSVWTSRKNLEPQYTARPMSSTDIPKSPYSFLNQSVASHNPMTDTDSIKPPQTSTDGDTREPESIDGEVHLAGQQSKLFQTYPKSKDPSRQTYTLSDSCGPINDAVSLYNDEKVELGTSEVRPVFRRIQRAQSQKDSGDQVSYTTYDGPRYETVYRKAISTITFKDPSVENLSIRDIDYLIDCITTSALANDKELDSEFIDELVKNYMDQGLCPVEKVQRPNSVIGTQVYCDQNQNVQSNNEEVWVDKAMSTIVNCDGEHLTRTGDVEIKSHPDLNSSTVVHHDKTASGLRAFESMSPVCSRNSLEDEGMKTSHGFLWSCVRPLTQLNHAVGVLKQHISAVWKTLVRDEFRCLYQNSRQSAFDNVSVINNSKYQVSALTGVATVWHQRNRIVIGLYFKQEVLITDETCGNKSPPDLIEHSLSKVLSVHKRTIFLYYIDLDHSSMCLELPLIFRVRVLFVRVRCSYTEEKVSALTGVATVWHQRNRIVIGLYFKVAYLAQEALI</sequence>
<dbReference type="AlphaFoldDB" id="H2KQW7"/>
<reference key="2">
    <citation type="submission" date="2011-10" db="EMBL/GenBank/DDBJ databases">
        <title>The genome and transcriptome sequence of Clonorchis sinensis provide insights into the carcinogenic liver fluke.</title>
        <authorList>
            <person name="Wang X."/>
            <person name="Huang Y."/>
            <person name="Chen W."/>
            <person name="Liu H."/>
            <person name="Guo L."/>
            <person name="Chen Y."/>
            <person name="Luo F."/>
            <person name="Zhou W."/>
            <person name="Sun J."/>
            <person name="Mao Q."/>
            <person name="Liang P."/>
            <person name="Zhou C."/>
            <person name="Tian Y."/>
            <person name="Men J."/>
            <person name="Lv X."/>
            <person name="Huang L."/>
            <person name="Zhou J."/>
            <person name="Hu Y."/>
            <person name="Li R."/>
            <person name="Zhang F."/>
            <person name="Lei H."/>
            <person name="Li X."/>
            <person name="Hu X."/>
            <person name="Liang C."/>
            <person name="Xu J."/>
            <person name="Wu Z."/>
            <person name="Yu X."/>
        </authorList>
    </citation>
    <scope>NUCLEOTIDE SEQUENCE</scope>
    <source>
        <strain>Henan</strain>
    </source>
</reference>
<evidence type="ECO:0000313" key="2">
    <source>
        <dbReference type="EMBL" id="GAA30149.2"/>
    </source>
</evidence>
<feature type="compositionally biased region" description="Polar residues" evidence="1">
    <location>
        <begin position="644"/>
        <end position="682"/>
    </location>
</feature>
<evidence type="ECO:0000256" key="1">
    <source>
        <dbReference type="SAM" id="MobiDB-lite"/>
    </source>
</evidence>
<dbReference type="Proteomes" id="UP000008909">
    <property type="component" value="Unassembled WGS sequence"/>
</dbReference>
<gene>
    <name evidence="2" type="ORF">CLF_104904</name>
</gene>
<feature type="region of interest" description="Disordered" evidence="1">
    <location>
        <begin position="581"/>
        <end position="601"/>
    </location>
</feature>
<evidence type="ECO:0000313" key="3">
    <source>
        <dbReference type="Proteomes" id="UP000008909"/>
    </source>
</evidence>
<name>H2KQW7_CLOSI</name>
<protein>
    <submittedName>
        <fullName evidence="2">Uncharacterized protein</fullName>
    </submittedName>
</protein>
<dbReference type="EMBL" id="DF143068">
    <property type="protein sequence ID" value="GAA30149.2"/>
    <property type="molecule type" value="Genomic_DNA"/>
</dbReference>
<accession>H2KQW7</accession>
<proteinExistence type="predicted"/>
<organism evidence="2 3">
    <name type="scientific">Clonorchis sinensis</name>
    <name type="common">Chinese liver fluke</name>
    <dbReference type="NCBI Taxonomy" id="79923"/>
    <lineage>
        <taxon>Eukaryota</taxon>
        <taxon>Metazoa</taxon>
        <taxon>Spiralia</taxon>
        <taxon>Lophotrochozoa</taxon>
        <taxon>Platyhelminthes</taxon>
        <taxon>Trematoda</taxon>
        <taxon>Digenea</taxon>
        <taxon>Opisthorchiida</taxon>
        <taxon>Opisthorchiata</taxon>
        <taxon>Opisthorchiidae</taxon>
        <taxon>Clonorchis</taxon>
    </lineage>
</organism>
<feature type="region of interest" description="Disordered" evidence="1">
    <location>
        <begin position="640"/>
        <end position="690"/>
    </location>
</feature>
<keyword evidence="3" id="KW-1185">Reference proteome</keyword>
<reference evidence="2" key="1">
    <citation type="journal article" date="2011" name="Genome Biol.">
        <title>The draft genome of the carcinogenic human liver fluke Clonorchis sinensis.</title>
        <authorList>
            <person name="Wang X."/>
            <person name="Chen W."/>
            <person name="Huang Y."/>
            <person name="Sun J."/>
            <person name="Men J."/>
            <person name="Liu H."/>
            <person name="Luo F."/>
            <person name="Guo L."/>
            <person name="Lv X."/>
            <person name="Deng C."/>
            <person name="Zhou C."/>
            <person name="Fan Y."/>
            <person name="Li X."/>
            <person name="Huang L."/>
            <person name="Hu Y."/>
            <person name="Liang C."/>
            <person name="Hu X."/>
            <person name="Xu J."/>
            <person name="Yu X."/>
        </authorList>
    </citation>
    <scope>NUCLEOTIDE SEQUENCE [LARGE SCALE GENOMIC DNA]</scope>
    <source>
        <strain evidence="2">Henan</strain>
    </source>
</reference>